<keyword evidence="4" id="KW-1185">Reference proteome</keyword>
<accession>A0A5B7ZU59</accession>
<evidence type="ECO:0000256" key="1">
    <source>
        <dbReference type="SAM" id="MobiDB-lite"/>
    </source>
</evidence>
<dbReference type="AlphaFoldDB" id="A0A5B7ZU59"/>
<dbReference type="SMART" id="SM00671">
    <property type="entry name" value="SEL1"/>
    <property type="match status" value="1"/>
</dbReference>
<keyword evidence="2" id="KW-0732">Signal</keyword>
<feature type="region of interest" description="Disordered" evidence="1">
    <location>
        <begin position="232"/>
        <end position="272"/>
    </location>
</feature>
<dbReference type="Proteomes" id="UP000308149">
    <property type="component" value="Chromosome"/>
</dbReference>
<evidence type="ECO:0000256" key="2">
    <source>
        <dbReference type="SAM" id="SignalP"/>
    </source>
</evidence>
<dbReference type="SUPFAM" id="SSF81901">
    <property type="entry name" value="HCP-like"/>
    <property type="match status" value="1"/>
</dbReference>
<protein>
    <submittedName>
        <fullName evidence="3">Sel1 repeat family protein</fullName>
    </submittedName>
</protein>
<gene>
    <name evidence="3" type="ORF">FHQ07_13895</name>
</gene>
<reference evidence="3 4" key="1">
    <citation type="submission" date="2019-06" db="EMBL/GenBank/DDBJ databases">
        <title>Thermomonas aquatica sp. nov., isolated from an industrial wastewater treatment plant.</title>
        <authorList>
            <person name="Jeon J.H."/>
            <person name="Park D.-S."/>
        </authorList>
    </citation>
    <scope>NUCLEOTIDE SEQUENCE [LARGE SCALE GENOMIC DNA]</scope>
    <source>
        <strain evidence="3 4">SY21</strain>
    </source>
</reference>
<dbReference type="KEGG" id="thes:FHQ07_13895"/>
<proteinExistence type="predicted"/>
<sequence>MKNTRSAAIALATLLAACTGAPAWGTNGKPVNPDIDEGMIRAGFLGSHPDLRYRLLGLEQRRQGKHADAFRFFQRAAYYGDKPSQGMLAEMLWNGTGTAADRPQAYAWMDLAAERGYEGFLVLRERYWNALGEVERDDALAQGEAIYAKYGDAAAQPRLARVLRRERLRMTGSRTGSAGTLKISVPGPAGPEEIDGSKFYDEKFWNPKMYRAWHDGIWMKPRIGQVTVGEAEQVKDAGHPASRIPAVKPTTDTREPATPDVDEAGLGTPKGG</sequence>
<dbReference type="PROSITE" id="PS51257">
    <property type="entry name" value="PROKAR_LIPOPROTEIN"/>
    <property type="match status" value="1"/>
</dbReference>
<evidence type="ECO:0000313" key="4">
    <source>
        <dbReference type="Proteomes" id="UP000308149"/>
    </source>
</evidence>
<name>A0A5B7ZU59_9GAMM</name>
<dbReference type="RefSeq" id="WP_139717657.1">
    <property type="nucleotide sequence ID" value="NZ_CP040871.1"/>
</dbReference>
<feature type="signal peptide" evidence="2">
    <location>
        <begin position="1"/>
        <end position="23"/>
    </location>
</feature>
<dbReference type="InterPro" id="IPR006597">
    <property type="entry name" value="Sel1-like"/>
</dbReference>
<dbReference type="InterPro" id="IPR011990">
    <property type="entry name" value="TPR-like_helical_dom_sf"/>
</dbReference>
<dbReference type="EMBL" id="CP040871">
    <property type="protein sequence ID" value="QDA58319.1"/>
    <property type="molecule type" value="Genomic_DNA"/>
</dbReference>
<dbReference type="OrthoDB" id="7063913at2"/>
<dbReference type="Gene3D" id="1.25.40.10">
    <property type="entry name" value="Tetratricopeptide repeat domain"/>
    <property type="match status" value="1"/>
</dbReference>
<evidence type="ECO:0000313" key="3">
    <source>
        <dbReference type="EMBL" id="QDA58319.1"/>
    </source>
</evidence>
<organism evidence="3 4">
    <name type="scientific">Thermomonas aquatica</name>
    <dbReference type="NCBI Taxonomy" id="2202149"/>
    <lineage>
        <taxon>Bacteria</taxon>
        <taxon>Pseudomonadati</taxon>
        <taxon>Pseudomonadota</taxon>
        <taxon>Gammaproteobacteria</taxon>
        <taxon>Lysobacterales</taxon>
        <taxon>Lysobacteraceae</taxon>
        <taxon>Thermomonas</taxon>
    </lineage>
</organism>
<feature type="chain" id="PRO_5022697735" evidence="2">
    <location>
        <begin position="24"/>
        <end position="272"/>
    </location>
</feature>